<dbReference type="InterPro" id="IPR035919">
    <property type="entry name" value="EAL_sf"/>
</dbReference>
<keyword evidence="4" id="KW-1185">Reference proteome</keyword>
<comment type="caution">
    <text evidence="3">The sequence shown here is derived from an EMBL/GenBank/DDBJ whole genome shotgun (WGS) entry which is preliminary data.</text>
</comment>
<evidence type="ECO:0000256" key="1">
    <source>
        <dbReference type="SAM" id="Phobius"/>
    </source>
</evidence>
<dbReference type="PANTHER" id="PTHR33121:SF56">
    <property type="entry name" value="SIGNALLING PROTEIN WITH EAL AND C2 DOMAINS"/>
    <property type="match status" value="1"/>
</dbReference>
<dbReference type="Gene3D" id="3.20.20.450">
    <property type="entry name" value="EAL domain"/>
    <property type="match status" value="1"/>
</dbReference>
<dbReference type="Proteomes" id="UP001195963">
    <property type="component" value="Unassembled WGS sequence"/>
</dbReference>
<dbReference type="PROSITE" id="PS50883">
    <property type="entry name" value="EAL"/>
    <property type="match status" value="1"/>
</dbReference>
<feature type="transmembrane region" description="Helical" evidence="1">
    <location>
        <begin position="236"/>
        <end position="258"/>
    </location>
</feature>
<evidence type="ECO:0000313" key="4">
    <source>
        <dbReference type="Proteomes" id="UP001195963"/>
    </source>
</evidence>
<feature type="transmembrane region" description="Helical" evidence="1">
    <location>
        <begin position="16"/>
        <end position="34"/>
    </location>
</feature>
<reference evidence="3 4" key="1">
    <citation type="submission" date="2021-07" db="EMBL/GenBank/DDBJ databases">
        <title>Shewanella sp. nov, isolated from SCS.</title>
        <authorList>
            <person name="Cao W.R."/>
        </authorList>
    </citation>
    <scope>NUCLEOTIDE SEQUENCE [LARGE SCALE GENOMIC DNA]</scope>
    <source>
        <strain evidence="3 4">NR704-98</strain>
    </source>
</reference>
<keyword evidence="1" id="KW-0472">Membrane</keyword>
<dbReference type="Pfam" id="PF00563">
    <property type="entry name" value="EAL"/>
    <property type="match status" value="1"/>
</dbReference>
<dbReference type="SUPFAM" id="SSF141868">
    <property type="entry name" value="EAL domain-like"/>
    <property type="match status" value="1"/>
</dbReference>
<dbReference type="EMBL" id="JAHZST010000003">
    <property type="protein sequence ID" value="MBW8183066.1"/>
    <property type="molecule type" value="Genomic_DNA"/>
</dbReference>
<keyword evidence="1" id="KW-1133">Transmembrane helix</keyword>
<dbReference type="InterPro" id="IPR050706">
    <property type="entry name" value="Cyclic-di-GMP_PDE-like"/>
</dbReference>
<protein>
    <submittedName>
        <fullName evidence="3">EAL domain-containing protein</fullName>
    </submittedName>
</protein>
<evidence type="ECO:0000313" key="3">
    <source>
        <dbReference type="EMBL" id="MBW8183066.1"/>
    </source>
</evidence>
<proteinExistence type="predicted"/>
<organism evidence="3 4">
    <name type="scientific">Shewanella nanhaiensis</name>
    <dbReference type="NCBI Taxonomy" id="2864872"/>
    <lineage>
        <taxon>Bacteria</taxon>
        <taxon>Pseudomonadati</taxon>
        <taxon>Pseudomonadota</taxon>
        <taxon>Gammaproteobacteria</taxon>
        <taxon>Alteromonadales</taxon>
        <taxon>Shewanellaceae</taxon>
        <taxon>Shewanella</taxon>
    </lineage>
</organism>
<gene>
    <name evidence="3" type="ORF">K0625_05270</name>
</gene>
<dbReference type="InterPro" id="IPR001633">
    <property type="entry name" value="EAL_dom"/>
</dbReference>
<dbReference type="CDD" id="cd01948">
    <property type="entry name" value="EAL"/>
    <property type="match status" value="1"/>
</dbReference>
<evidence type="ECO:0000259" key="2">
    <source>
        <dbReference type="PROSITE" id="PS50883"/>
    </source>
</evidence>
<feature type="domain" description="EAL" evidence="2">
    <location>
        <begin position="262"/>
        <end position="507"/>
    </location>
</feature>
<keyword evidence="1" id="KW-0812">Transmembrane</keyword>
<dbReference type="RefSeq" id="WP_220108713.1">
    <property type="nucleotide sequence ID" value="NZ_JAHZST010000003.1"/>
</dbReference>
<dbReference type="PANTHER" id="PTHR33121">
    <property type="entry name" value="CYCLIC DI-GMP PHOSPHODIESTERASE PDEF"/>
    <property type="match status" value="1"/>
</dbReference>
<name>A0ABS7E068_9GAMM</name>
<accession>A0ABS7E068</accession>
<dbReference type="SMART" id="SM00052">
    <property type="entry name" value="EAL"/>
    <property type="match status" value="1"/>
</dbReference>
<sequence>MLIKQSKHQTHWCKAPWLHTLLIFIIPLLLVALIHPQIAQYELESKLQQDLALLEQSMLKQTISAATPEGKANLSLLSWSCNEADIALLRSTEFSPKMVRLVQMELANGLKCSNLPSPYNYLAKKTKKIPLTEIKISTSNDQNPFFRDFIFEFPVGEHSLIAITNSTVFNSFLTELCPNCYQVDIQYHGLPLVSRGKQTVSNTKNSRTVSRYIPALDLTQTLNSGDAMYQLFYDKIWLNLVCLSLVLSSLGAISYWHWQQRRISLESMLVNGLKNSEFIPFYQPIIDTRSNQIVGQEMLVRWRRSDGNLVLPNQFIPYAEDSGLIIPITESTLAQVKRDMPKLLGWVSINIVAEHLEKGLLSQWLDKHESCDTQRLCFELTERKPMENFEQATIEIERLASQCQGFKLDDFGTGFGGFSYLQKLGFNSIKIDKMFIDTIGTDDLKAGVLKSIIAFGHESKMEMIAEGVETQVQADYLSERGVYLHQGYLYSQPVGLDELQHFYDLHLNKERAHNTLNKAGFALTRRFPLKKIKFPKPPNLL</sequence>